<dbReference type="Gene3D" id="3.40.50.1820">
    <property type="entry name" value="alpha/beta hydrolase"/>
    <property type="match status" value="1"/>
</dbReference>
<sequence length="616" mass="69115">MRLFAWGIAISTSVVCGVRIEKWDGAMAQNGSAGSTGDVCPGVELFNMIKKLQGCVYDENSEVCKQYNSAEGAPPAYTYDTLDQTNTYFRTYAPTLTKISDSLLENGLSTTGLSGLFASIPNTQMQGGFPFESGEVAWILKTTIPKMDSYASNYFAELESGNVTAHLPKLKEIFANGWYNYSVNLIDGADNNYMSRAAKHWQYMRAMNYLFIGQWLGLWTPTALKLNRLSYTALELAMNHSDKYTMTWHEIPYVTDSGRSVFLKAAHFENKHYRAKTGLLLNACGGLDWTTPGHLPWVQPMLDDGISILMYEGPGQGLTIRELHVPFTPNWARVVGAVATYAKKHIRYNKKYGMSHGSQSFAGFLGAQVMVSNLPELKDVKMAYSSPTYPSASKVLMYIVWSLGYQIVKVTNYLKHNQKEFYEKHKEILTNYETWNQDGQNNVFGPDPIVAAIKDCDRLDVLSESKNSPLLLMGNVLYDQHAQYWTYTVGIDYAKSIGIDKVEDIFYNETNNKLVCAWAWEQIALKYQMTQEEAAETPEYRKILMMGTQEDVMMAEITIDSFAKAASRDGASSNIYTSRWDAATGGSGHCREGAPVKSFFNAVSPFLRDKKIPSRN</sequence>
<evidence type="ECO:0000313" key="2">
    <source>
        <dbReference type="EMBL" id="CAD9676741.1"/>
    </source>
</evidence>
<keyword evidence="1" id="KW-0732">Signal</keyword>
<proteinExistence type="predicted"/>
<reference evidence="2" key="1">
    <citation type="submission" date="2021-01" db="EMBL/GenBank/DDBJ databases">
        <authorList>
            <person name="Corre E."/>
            <person name="Pelletier E."/>
            <person name="Niang G."/>
            <person name="Scheremetjew M."/>
            <person name="Finn R."/>
            <person name="Kale V."/>
            <person name="Holt S."/>
            <person name="Cochrane G."/>
            <person name="Meng A."/>
            <person name="Brown T."/>
            <person name="Cohen L."/>
        </authorList>
    </citation>
    <scope>NUCLEOTIDE SEQUENCE</scope>
    <source>
        <strain evidence="2">NY070348D</strain>
    </source>
</reference>
<dbReference type="SUPFAM" id="SSF53474">
    <property type="entry name" value="alpha/beta-Hydrolases"/>
    <property type="match status" value="1"/>
</dbReference>
<protein>
    <submittedName>
        <fullName evidence="2">Uncharacterized protein</fullName>
    </submittedName>
</protein>
<feature type="signal peptide" evidence="1">
    <location>
        <begin position="1"/>
        <end position="17"/>
    </location>
</feature>
<accession>A0A7S2WAH0</accession>
<name>A0A7S2WAH0_9STRA</name>
<dbReference type="InterPro" id="IPR029058">
    <property type="entry name" value="AB_hydrolase_fold"/>
</dbReference>
<evidence type="ECO:0000256" key="1">
    <source>
        <dbReference type="SAM" id="SignalP"/>
    </source>
</evidence>
<feature type="chain" id="PRO_5030622442" evidence="1">
    <location>
        <begin position="18"/>
        <end position="616"/>
    </location>
</feature>
<dbReference type="EMBL" id="HBHK01008972">
    <property type="protein sequence ID" value="CAD9676741.1"/>
    <property type="molecule type" value="Transcribed_RNA"/>
</dbReference>
<organism evidence="2">
    <name type="scientific">Mucochytrium quahogii</name>
    <dbReference type="NCBI Taxonomy" id="96639"/>
    <lineage>
        <taxon>Eukaryota</taxon>
        <taxon>Sar</taxon>
        <taxon>Stramenopiles</taxon>
        <taxon>Bigyra</taxon>
        <taxon>Labyrinthulomycetes</taxon>
        <taxon>Thraustochytrida</taxon>
        <taxon>Thraustochytriidae</taxon>
        <taxon>Mucochytrium</taxon>
    </lineage>
</organism>
<dbReference type="AlphaFoldDB" id="A0A7S2WAH0"/>
<gene>
    <name evidence="2" type="ORF">QSP1433_LOCUS5523</name>
</gene>